<feature type="transmembrane region" description="Helical" evidence="1">
    <location>
        <begin position="57"/>
        <end position="77"/>
    </location>
</feature>
<name>A0ABY3TLT0_9MYCO</name>
<evidence type="ECO:0000313" key="3">
    <source>
        <dbReference type="Proteomes" id="UP001055337"/>
    </source>
</evidence>
<keyword evidence="1" id="KW-0812">Transmembrane</keyword>
<keyword evidence="3" id="KW-1185">Reference proteome</keyword>
<reference evidence="2" key="1">
    <citation type="submission" date="2022-08" db="EMBL/GenBank/DDBJ databases">
        <title>Whole genome sequencing of non-tuberculosis mycobacteria type-strains.</title>
        <authorList>
            <person name="Igarashi Y."/>
            <person name="Osugi A."/>
            <person name="Mitarai S."/>
        </authorList>
    </citation>
    <scope>NUCLEOTIDE SEQUENCE</scope>
    <source>
        <strain evidence="2">JCM 16369</strain>
    </source>
</reference>
<evidence type="ECO:0000256" key="1">
    <source>
        <dbReference type="SAM" id="Phobius"/>
    </source>
</evidence>
<dbReference type="Pfam" id="PF06197">
    <property type="entry name" value="DUF998"/>
    <property type="match status" value="1"/>
</dbReference>
<dbReference type="InterPro" id="IPR009339">
    <property type="entry name" value="DUF998"/>
</dbReference>
<dbReference type="RefSeq" id="WP_240177892.1">
    <property type="nucleotide sequence ID" value="NZ_CP092362.2"/>
</dbReference>
<feature type="transmembrane region" description="Helical" evidence="1">
    <location>
        <begin position="165"/>
        <end position="184"/>
    </location>
</feature>
<keyword evidence="1" id="KW-1133">Transmembrane helix</keyword>
<organism evidence="2 3">
    <name type="scientific">Mycolicibacterium crocinum</name>
    <dbReference type="NCBI Taxonomy" id="388459"/>
    <lineage>
        <taxon>Bacteria</taxon>
        <taxon>Bacillati</taxon>
        <taxon>Actinomycetota</taxon>
        <taxon>Actinomycetes</taxon>
        <taxon>Mycobacteriales</taxon>
        <taxon>Mycobacteriaceae</taxon>
        <taxon>Mycolicibacterium</taxon>
    </lineage>
</organism>
<feature type="transmembrane region" description="Helical" evidence="1">
    <location>
        <begin position="17"/>
        <end position="37"/>
    </location>
</feature>
<dbReference type="Proteomes" id="UP001055337">
    <property type="component" value="Chromosome"/>
</dbReference>
<dbReference type="EMBL" id="CP092362">
    <property type="protein sequence ID" value="ULN41271.1"/>
    <property type="molecule type" value="Genomic_DNA"/>
</dbReference>
<keyword evidence="1" id="KW-0472">Membrane</keyword>
<feature type="transmembrane region" description="Helical" evidence="1">
    <location>
        <begin position="190"/>
        <end position="212"/>
    </location>
</feature>
<feature type="transmembrane region" description="Helical" evidence="1">
    <location>
        <begin position="129"/>
        <end position="153"/>
    </location>
</feature>
<sequence length="218" mass="22318">MSATDCPPLDIRVTKSLLGYGVIAGPIYVVTAAVQAATRSGFDPTRHAVSQLANGSLGWIQIANFVVTGAMTVAAAVGMRRALGPSRLGAWASALLIGYSVALVVAGAFRADPSDGFPPGTPAGVGTLSWHGAVHFGVAAIGFACLVGACWVFGAWFSREGQNGWAWFSRVTGVAFAASFMALGSGQGGAAAILAFTAAVILAWAWLSLVSVKLYRRA</sequence>
<protein>
    <submittedName>
        <fullName evidence="2">DUF998 domain-containing protein</fullName>
    </submittedName>
</protein>
<proteinExistence type="predicted"/>
<gene>
    <name evidence="2" type="ORF">MI149_27395</name>
</gene>
<feature type="transmembrane region" description="Helical" evidence="1">
    <location>
        <begin position="89"/>
        <end position="109"/>
    </location>
</feature>
<evidence type="ECO:0000313" key="2">
    <source>
        <dbReference type="EMBL" id="ULN41271.1"/>
    </source>
</evidence>
<accession>A0ABY3TLT0</accession>